<dbReference type="InterPro" id="IPR027417">
    <property type="entry name" value="P-loop_NTPase"/>
</dbReference>
<dbReference type="RefSeq" id="WP_255889400.1">
    <property type="nucleotide sequence ID" value="NZ_JAFMZM010000002.1"/>
</dbReference>
<dbReference type="NCBIfam" id="TIGR01186">
    <property type="entry name" value="proV"/>
    <property type="match status" value="1"/>
</dbReference>
<dbReference type="PROSITE" id="PS00211">
    <property type="entry name" value="ABC_TRANSPORTER_1"/>
    <property type="match status" value="1"/>
</dbReference>
<dbReference type="InterPro" id="IPR017871">
    <property type="entry name" value="ABC_transporter-like_CS"/>
</dbReference>
<proteinExistence type="inferred from homology"/>
<dbReference type="SMART" id="SM00382">
    <property type="entry name" value="AAA"/>
    <property type="match status" value="1"/>
</dbReference>
<dbReference type="Gene3D" id="3.40.50.300">
    <property type="entry name" value="P-loop containing nucleotide triphosphate hydrolases"/>
    <property type="match status" value="1"/>
</dbReference>
<feature type="domain" description="ABC transporter" evidence="6">
    <location>
        <begin position="16"/>
        <end position="252"/>
    </location>
</feature>
<evidence type="ECO:0000313" key="7">
    <source>
        <dbReference type="EMBL" id="MFC7363253.1"/>
    </source>
</evidence>
<comment type="caution">
    <text evidence="7">The sequence shown here is derived from an EMBL/GenBank/DDBJ whole genome shotgun (WGS) entry which is preliminary data.</text>
</comment>
<dbReference type="InterPro" id="IPR003439">
    <property type="entry name" value="ABC_transporter-like_ATP-bd"/>
</dbReference>
<dbReference type="Proteomes" id="UP001596524">
    <property type="component" value="Unassembled WGS sequence"/>
</dbReference>
<protein>
    <submittedName>
        <fullName evidence="7">Glycine betaine/L-proline ABC transporter ATP-binding protein</fullName>
    </submittedName>
</protein>
<keyword evidence="3" id="KW-0547">Nucleotide-binding</keyword>
<dbReference type="InterPro" id="IPR000644">
    <property type="entry name" value="CBS_dom"/>
</dbReference>
<dbReference type="PANTHER" id="PTHR43869:SF1">
    <property type="entry name" value="GLYCINE BETAINE_PROLINE BETAINE TRANSPORT SYSTEM ATP-BINDING PROTEIN PROV"/>
    <property type="match status" value="1"/>
</dbReference>
<evidence type="ECO:0000313" key="8">
    <source>
        <dbReference type="Proteomes" id="UP001596524"/>
    </source>
</evidence>
<dbReference type="SUPFAM" id="SSF54631">
    <property type="entry name" value="CBS-domain pair"/>
    <property type="match status" value="1"/>
</dbReference>
<comment type="similarity">
    <text evidence="1">Belongs to the ABC transporter superfamily.</text>
</comment>
<dbReference type="GO" id="GO:0005524">
    <property type="term" value="F:ATP binding"/>
    <property type="evidence" value="ECO:0007669"/>
    <property type="project" value="UniProtKB-KW"/>
</dbReference>
<dbReference type="PROSITE" id="PS50893">
    <property type="entry name" value="ABC_TRANSPORTER_2"/>
    <property type="match status" value="1"/>
</dbReference>
<evidence type="ECO:0000256" key="2">
    <source>
        <dbReference type="ARBA" id="ARBA00022448"/>
    </source>
</evidence>
<dbReference type="InterPro" id="IPR046342">
    <property type="entry name" value="CBS_dom_sf"/>
</dbReference>
<keyword evidence="8" id="KW-1185">Reference proteome</keyword>
<gene>
    <name evidence="7" type="ORF">ACFQO6_23480</name>
</gene>
<dbReference type="Pfam" id="PF00005">
    <property type="entry name" value="ABC_tran"/>
    <property type="match status" value="1"/>
</dbReference>
<evidence type="ECO:0000259" key="6">
    <source>
        <dbReference type="PROSITE" id="PS50893"/>
    </source>
</evidence>
<name>A0ABW2NCA5_9ACTN</name>
<dbReference type="InterPro" id="IPR003593">
    <property type="entry name" value="AAA+_ATPase"/>
</dbReference>
<evidence type="ECO:0000256" key="4">
    <source>
        <dbReference type="ARBA" id="ARBA00022840"/>
    </source>
</evidence>
<accession>A0ABW2NCA5</accession>
<keyword evidence="5" id="KW-0029">Amino-acid transport</keyword>
<dbReference type="InterPro" id="IPR051921">
    <property type="entry name" value="ABC_osmolyte_uptake_ATP-bind"/>
</dbReference>
<dbReference type="EMBL" id="JBHTCH010000030">
    <property type="protein sequence ID" value="MFC7363253.1"/>
    <property type="molecule type" value="Genomic_DNA"/>
</dbReference>
<dbReference type="InterPro" id="IPR005892">
    <property type="entry name" value="Gly-betaine_transp_ATP-bd"/>
</dbReference>
<evidence type="ECO:0000256" key="1">
    <source>
        <dbReference type="ARBA" id="ARBA00005417"/>
    </source>
</evidence>
<evidence type="ECO:0000256" key="5">
    <source>
        <dbReference type="ARBA" id="ARBA00022970"/>
    </source>
</evidence>
<dbReference type="Pfam" id="PF00571">
    <property type="entry name" value="CBS"/>
    <property type="match status" value="1"/>
</dbReference>
<sequence length="381" mass="41498">MWKVYGSQASRYLEAVRAGEDTDRLECTSAVQGVSFDVEPGETFVVMGLSGSGKSTLVRCLTRLVEPTDGVVDIDGVDVRAMTRRQLSDTRRKDWAMVFQHFGLLPHRRVLQNVAYGLEVGGVGRRERESKAREVIELVGLRGVENKYPHELSGGMKQRVGLARALAVDPRLLLLDEPFSALDPLIRTDLQDQLLRLAKIVKQTSVFITHDLAEALKVGDRIAIMRDGQFVQVGTPEDIVLRPKDDYVRRFALDAPRAKVVTARTAATRATVVGATETIDEARAQLVAEGSTSVVVHGSTPFVISGERLRHVDTGRSLQDLRDGQFAVVSPDAKLWDVMSQMTSTGNAVIVRDDDGVIVGTVDATAVVMGLGVPTADENAA</sequence>
<dbReference type="SUPFAM" id="SSF52540">
    <property type="entry name" value="P-loop containing nucleoside triphosphate hydrolases"/>
    <property type="match status" value="1"/>
</dbReference>
<reference evidence="8" key="1">
    <citation type="journal article" date="2019" name="Int. J. Syst. Evol. Microbiol.">
        <title>The Global Catalogue of Microorganisms (GCM) 10K type strain sequencing project: providing services to taxonomists for standard genome sequencing and annotation.</title>
        <authorList>
            <consortium name="The Broad Institute Genomics Platform"/>
            <consortium name="The Broad Institute Genome Sequencing Center for Infectious Disease"/>
            <person name="Wu L."/>
            <person name="Ma J."/>
        </authorList>
    </citation>
    <scope>NUCLEOTIDE SEQUENCE [LARGE SCALE GENOMIC DNA]</scope>
    <source>
        <strain evidence="8">FCH27</strain>
    </source>
</reference>
<keyword evidence="2" id="KW-0813">Transport</keyword>
<dbReference type="PANTHER" id="PTHR43869">
    <property type="entry name" value="GLYCINE BETAINE/PROLINE BETAINE TRANSPORT SYSTEM ATP-BINDING PROTEIN PROV"/>
    <property type="match status" value="1"/>
</dbReference>
<keyword evidence="4 7" id="KW-0067">ATP-binding</keyword>
<organism evidence="7 8">
    <name type="scientific">Nocardioides astragali</name>
    <dbReference type="NCBI Taxonomy" id="1776736"/>
    <lineage>
        <taxon>Bacteria</taxon>
        <taxon>Bacillati</taxon>
        <taxon>Actinomycetota</taxon>
        <taxon>Actinomycetes</taxon>
        <taxon>Propionibacteriales</taxon>
        <taxon>Nocardioidaceae</taxon>
        <taxon>Nocardioides</taxon>
    </lineage>
</organism>
<evidence type="ECO:0000256" key="3">
    <source>
        <dbReference type="ARBA" id="ARBA00022741"/>
    </source>
</evidence>